<evidence type="ECO:0008006" key="3">
    <source>
        <dbReference type="Google" id="ProtNLM"/>
    </source>
</evidence>
<dbReference type="Proteomes" id="UP000677305">
    <property type="component" value="Chromosome"/>
</dbReference>
<reference evidence="1 2" key="1">
    <citation type="submission" date="2020-07" db="EMBL/GenBank/DDBJ databases">
        <title>Vallitalea guaymasensis genome.</title>
        <authorList>
            <person name="Postec A."/>
        </authorList>
    </citation>
    <scope>NUCLEOTIDE SEQUENCE [LARGE SCALE GENOMIC DNA]</scope>
    <source>
        <strain evidence="1 2">Ra1766G1</strain>
    </source>
</reference>
<protein>
    <recommendedName>
        <fullName evidence="3">Pyridoxamine 5'-phosphate oxidase putative domain-containing protein</fullName>
    </recommendedName>
</protein>
<evidence type="ECO:0000313" key="2">
    <source>
        <dbReference type="Proteomes" id="UP000677305"/>
    </source>
</evidence>
<keyword evidence="2" id="KW-1185">Reference proteome</keyword>
<evidence type="ECO:0000313" key="1">
    <source>
        <dbReference type="EMBL" id="QUH31362.1"/>
    </source>
</evidence>
<dbReference type="RefSeq" id="WP_212691409.1">
    <property type="nucleotide sequence ID" value="NZ_CP058561.1"/>
</dbReference>
<accession>A0A8J8MED0</accession>
<organism evidence="1 2">
    <name type="scientific">Vallitalea guaymasensis</name>
    <dbReference type="NCBI Taxonomy" id="1185412"/>
    <lineage>
        <taxon>Bacteria</taxon>
        <taxon>Bacillati</taxon>
        <taxon>Bacillota</taxon>
        <taxon>Clostridia</taxon>
        <taxon>Lachnospirales</taxon>
        <taxon>Vallitaleaceae</taxon>
        <taxon>Vallitalea</taxon>
    </lineage>
</organism>
<dbReference type="EMBL" id="CP058561">
    <property type="protein sequence ID" value="QUH31362.1"/>
    <property type="molecule type" value="Genomic_DNA"/>
</dbReference>
<gene>
    <name evidence="1" type="ORF">HYG85_21510</name>
</gene>
<name>A0A8J8MED0_9FIRM</name>
<dbReference type="AlphaFoldDB" id="A0A8J8MED0"/>
<dbReference type="InterPro" id="IPR012349">
    <property type="entry name" value="Split_barrel_FMN-bd"/>
</dbReference>
<dbReference type="Gene3D" id="2.30.110.10">
    <property type="entry name" value="Electron Transport, Fmn-binding Protein, Chain A"/>
    <property type="match status" value="1"/>
</dbReference>
<sequence>MKSKIEIADYINSCNKCFAAFLGDENYLQVFSIKFFNMKKDTLIIGLKDKDLKEFDKLSNHKIAITMWDKIKGYQIKGVKITEQLNGYEVTLDSYKNYLENRGVNCKDITFINYHIKAIYHVTPGKYAGKKVEMEV</sequence>
<proteinExistence type="predicted"/>
<dbReference type="KEGG" id="vgu:HYG85_21510"/>